<dbReference type="Proteomes" id="UP001220324">
    <property type="component" value="Unassembled WGS sequence"/>
</dbReference>
<feature type="region of interest" description="Disordered" evidence="1">
    <location>
        <begin position="743"/>
        <end position="789"/>
    </location>
</feature>
<evidence type="ECO:0000313" key="4">
    <source>
        <dbReference type="Proteomes" id="UP001220324"/>
    </source>
</evidence>
<dbReference type="EMBL" id="JAQIZZ010000002">
    <property type="protein sequence ID" value="KAJ5552964.1"/>
    <property type="molecule type" value="Genomic_DNA"/>
</dbReference>
<dbReference type="PANTHER" id="PTHR35391">
    <property type="entry name" value="C2H2-TYPE DOMAIN-CONTAINING PROTEIN-RELATED"/>
    <property type="match status" value="1"/>
</dbReference>
<name>A0AAD6D3S9_9EURO</name>
<feature type="region of interest" description="Disordered" evidence="1">
    <location>
        <begin position="363"/>
        <end position="382"/>
    </location>
</feature>
<feature type="compositionally biased region" description="Low complexity" evidence="1">
    <location>
        <begin position="743"/>
        <end position="760"/>
    </location>
</feature>
<feature type="compositionally biased region" description="Polar residues" evidence="1">
    <location>
        <begin position="297"/>
        <end position="309"/>
    </location>
</feature>
<organism evidence="3 4">
    <name type="scientific">Penicillium frequentans</name>
    <dbReference type="NCBI Taxonomy" id="3151616"/>
    <lineage>
        <taxon>Eukaryota</taxon>
        <taxon>Fungi</taxon>
        <taxon>Dikarya</taxon>
        <taxon>Ascomycota</taxon>
        <taxon>Pezizomycotina</taxon>
        <taxon>Eurotiomycetes</taxon>
        <taxon>Eurotiomycetidae</taxon>
        <taxon>Eurotiales</taxon>
        <taxon>Aspergillaceae</taxon>
        <taxon>Penicillium</taxon>
    </lineage>
</organism>
<evidence type="ECO:0000256" key="1">
    <source>
        <dbReference type="SAM" id="MobiDB-lite"/>
    </source>
</evidence>
<feature type="compositionally biased region" description="Polar residues" evidence="1">
    <location>
        <begin position="773"/>
        <end position="789"/>
    </location>
</feature>
<evidence type="ECO:0000313" key="3">
    <source>
        <dbReference type="EMBL" id="KAJ5552964.1"/>
    </source>
</evidence>
<dbReference type="InterPro" id="IPR058925">
    <property type="entry name" value="zf-C2H2_AcuF"/>
</dbReference>
<feature type="compositionally biased region" description="Basic and acidic residues" evidence="1">
    <location>
        <begin position="66"/>
        <end position="75"/>
    </location>
</feature>
<proteinExistence type="predicted"/>
<protein>
    <submittedName>
        <fullName evidence="3">Zinc finger C2H2</fullName>
    </submittedName>
</protein>
<reference evidence="3 4" key="1">
    <citation type="journal article" date="2023" name="IMA Fungus">
        <title>Comparative genomic study of the Penicillium genus elucidates a diverse pangenome and 15 lateral gene transfer events.</title>
        <authorList>
            <person name="Petersen C."/>
            <person name="Sorensen T."/>
            <person name="Nielsen M.R."/>
            <person name="Sondergaard T.E."/>
            <person name="Sorensen J.L."/>
            <person name="Fitzpatrick D.A."/>
            <person name="Frisvad J.C."/>
            <person name="Nielsen K.L."/>
        </authorList>
    </citation>
    <scope>NUCLEOTIDE SEQUENCE [LARGE SCALE GENOMIC DNA]</scope>
    <source>
        <strain evidence="3 4">IBT 35679</strain>
    </source>
</reference>
<sequence length="923" mass="101077">MHLSPGGMSSDSEDDGHVDDDHRSVSSLSVARTNDGKWIRSPTTGHGGLAPSSRGVEYVQSPNDLKGQRERDQKNQHITLWLSAASTGSDGDQPPTPPPQRRHTSNRLRARSTGDKPLQQEDYFSLKSQGSNMTPGPGVLVHESEGSDDDGDDVSSVKSDASASGSPPADVNEPGRYDSSTPECYASLGSTGPTESFCLHPWQDYSRDSTQRKEAMQPGSSTAAMIAFEKRAKDIETASLTATVDNNSLFHVRSAFTEMSITAEPKPKESVGTLFQRSFLTATSKLKRQASDFSIANANTSAQPNSSDVPQRKESHSHRHRLSLSGRQHGRAPSVTNAFFSMSGQMAAIGGNNAVHAVSPSTDVTLKGNSMKGRGRSRSEVPRPVNGLMALMTTHGGPPVANFFSSPRTSTETEHVRANDVADVNNMSAKDEDDDEDHMDVADDKGLIMEFPLVSRLPVPTLEGFKQQIMDLNPRLKPALIERFAREQVNRYERLVKLQRDHAAAVTNRKCKSDNFCFALGGKAELLEQRKASTVEAGQTQFLITESINGGSYVVTEGSPTPAQFPAGVPIPPVNRLPAKFECSICYDVKKVHKPSDWSKHVQEDLQPFTCSFPDCTEPKSFKRKADWVRHENEKHRQLEWWDCSRCDHICYRKDNFVQHLVREHKMPDPKVKKGTGGAEEQSSRDRLAKLLDECRHETTKTSQSEPCQFCGNILGNWKKLTVHLGKHMEQLAMPVLELAKQSTATPSPAAPAGLSSGSAETYPPLSAPFHGHQNTAGATLPTPQYLTSKASPPVNASIPYDMSLLDYPSTISGTILSTEPEPIADTFPGDQYSYISPLDQATLHPPSAQTHLPHHQNSVTYPPPYNAIHQPRTPDVNASVMPSYQLPQSSLYPAQASYPPYQYMAPTSSYPGSYTNSYSSQM</sequence>
<feature type="region of interest" description="Disordered" evidence="1">
    <location>
        <begin position="1"/>
        <end position="183"/>
    </location>
</feature>
<accession>A0AAD6D3S9</accession>
<dbReference type="AlphaFoldDB" id="A0AAD6D3S9"/>
<dbReference type="PANTHER" id="PTHR35391:SF3">
    <property type="entry name" value="FINGER DOMAIN PROTEIN, PUTATIVE (AFU_ORTHOLOGUE AFUA_8G04300)-RELATED"/>
    <property type="match status" value="1"/>
</dbReference>
<feature type="region of interest" description="Disordered" evidence="1">
    <location>
        <begin position="297"/>
        <end position="332"/>
    </location>
</feature>
<feature type="domain" description="C2H2-type" evidence="2">
    <location>
        <begin position="644"/>
        <end position="665"/>
    </location>
</feature>
<evidence type="ECO:0000259" key="2">
    <source>
        <dbReference type="PROSITE" id="PS00028"/>
    </source>
</evidence>
<dbReference type="SMART" id="SM00355">
    <property type="entry name" value="ZnF_C2H2"/>
    <property type="match status" value="3"/>
</dbReference>
<dbReference type="InterPro" id="IPR013087">
    <property type="entry name" value="Znf_C2H2_type"/>
</dbReference>
<keyword evidence="4" id="KW-1185">Reference proteome</keyword>
<feature type="compositionally biased region" description="Low complexity" evidence="1">
    <location>
        <begin position="154"/>
        <end position="170"/>
    </location>
</feature>
<feature type="compositionally biased region" description="Basic residues" evidence="1">
    <location>
        <begin position="100"/>
        <end position="110"/>
    </location>
</feature>
<dbReference type="Pfam" id="PF26082">
    <property type="entry name" value="zf-C2H2_AcuF"/>
    <property type="match status" value="1"/>
</dbReference>
<comment type="caution">
    <text evidence="3">The sequence shown here is derived from an EMBL/GenBank/DDBJ whole genome shotgun (WGS) entry which is preliminary data.</text>
</comment>
<gene>
    <name evidence="3" type="ORF">N7494_002342</name>
</gene>
<dbReference type="PROSITE" id="PS00028">
    <property type="entry name" value="ZINC_FINGER_C2H2_1"/>
    <property type="match status" value="1"/>
</dbReference>